<dbReference type="InterPro" id="IPR035681">
    <property type="entry name" value="ComA-like_MBL"/>
</dbReference>
<sequence>MTKTKKIIITLLAVVLTFMTAACSSDLQDLYSFVSGDDYISKIEDGSTLVEDIDVGQGDSYLISNSGFGNILIDTGDTEHKDTLVSHLKKRGIKKIDYVILTHPHSDHIGGMTGVLDNFQVENIYMPKMTHNTATFKKMINKVKEKNLYFKEAKSGVKISLGKGSSINFLSPTKDMSLKDLDNSDAVCMLKTNGRKVLFTGDIFKETELKLIPRIGSIDILKVAHHGSHKATCKELLMASKPTYAMIGVGEDNKYDHPSKSALNRLDKYNVKVYRTDLSGNIGFTINNDGSIKVNTSR</sequence>
<evidence type="ECO:0000256" key="1">
    <source>
        <dbReference type="SAM" id="SignalP"/>
    </source>
</evidence>
<feature type="signal peptide" evidence="1">
    <location>
        <begin position="1"/>
        <end position="24"/>
    </location>
</feature>
<dbReference type="Gene3D" id="3.60.15.10">
    <property type="entry name" value="Ribonuclease Z/Hydroxyacylglutathione hydrolase-like"/>
    <property type="match status" value="1"/>
</dbReference>
<keyword evidence="3" id="KW-0378">Hydrolase</keyword>
<dbReference type="SUPFAM" id="SSF56281">
    <property type="entry name" value="Metallo-hydrolase/oxidoreductase"/>
    <property type="match status" value="1"/>
</dbReference>
<dbReference type="PROSITE" id="PS51257">
    <property type="entry name" value="PROKAR_LIPOPROTEIN"/>
    <property type="match status" value="1"/>
</dbReference>
<comment type="caution">
    <text evidence="3">The sequence shown here is derived from an EMBL/GenBank/DDBJ whole genome shotgun (WGS) entry which is preliminary data.</text>
</comment>
<dbReference type="RefSeq" id="WP_117531812.1">
    <property type="nucleotide sequence ID" value="NZ_QUSM01000002.1"/>
</dbReference>
<reference evidence="3 4" key="1">
    <citation type="submission" date="2018-08" db="EMBL/GenBank/DDBJ databases">
        <title>A genome reference for cultivated species of the human gut microbiota.</title>
        <authorList>
            <person name="Zou Y."/>
            <person name="Xue W."/>
            <person name="Luo G."/>
        </authorList>
    </citation>
    <scope>NUCLEOTIDE SEQUENCE [LARGE SCALE GENOMIC DNA]</scope>
    <source>
        <strain evidence="3 4">AM25-6</strain>
    </source>
</reference>
<name>A0A3E3E1X3_9FIRM</name>
<dbReference type="PANTHER" id="PTHR30619:SF7">
    <property type="entry name" value="BETA-LACTAMASE DOMAIN PROTEIN"/>
    <property type="match status" value="1"/>
</dbReference>
<dbReference type="GO" id="GO:0016787">
    <property type="term" value="F:hydrolase activity"/>
    <property type="evidence" value="ECO:0007669"/>
    <property type="project" value="UniProtKB-KW"/>
</dbReference>
<dbReference type="PANTHER" id="PTHR30619">
    <property type="entry name" value="DNA INTERNALIZATION/COMPETENCE PROTEIN COMEC/REC2"/>
    <property type="match status" value="1"/>
</dbReference>
<evidence type="ECO:0000259" key="2">
    <source>
        <dbReference type="SMART" id="SM00849"/>
    </source>
</evidence>
<organism evidence="3 4">
    <name type="scientific">Anaerofustis stercorihominis</name>
    <dbReference type="NCBI Taxonomy" id="214853"/>
    <lineage>
        <taxon>Bacteria</taxon>
        <taxon>Bacillati</taxon>
        <taxon>Bacillota</taxon>
        <taxon>Clostridia</taxon>
        <taxon>Eubacteriales</taxon>
        <taxon>Eubacteriaceae</taxon>
        <taxon>Anaerofustis</taxon>
    </lineage>
</organism>
<accession>A0A3E3E1X3</accession>
<proteinExistence type="predicted"/>
<feature type="domain" description="Metallo-beta-lactamase" evidence="2">
    <location>
        <begin position="57"/>
        <end position="251"/>
    </location>
</feature>
<keyword evidence="1" id="KW-0732">Signal</keyword>
<dbReference type="Pfam" id="PF00753">
    <property type="entry name" value="Lactamase_B"/>
    <property type="match status" value="1"/>
</dbReference>
<dbReference type="AlphaFoldDB" id="A0A3E3E1X3"/>
<dbReference type="CDD" id="cd07731">
    <property type="entry name" value="ComA-like_MBL-fold"/>
    <property type="match status" value="1"/>
</dbReference>
<dbReference type="SMART" id="SM00849">
    <property type="entry name" value="Lactamase_B"/>
    <property type="match status" value="1"/>
</dbReference>
<evidence type="ECO:0000313" key="4">
    <source>
        <dbReference type="Proteomes" id="UP000261212"/>
    </source>
</evidence>
<evidence type="ECO:0000313" key="3">
    <source>
        <dbReference type="EMBL" id="RGD75561.1"/>
    </source>
</evidence>
<feature type="chain" id="PRO_5017609526" evidence="1">
    <location>
        <begin position="25"/>
        <end position="298"/>
    </location>
</feature>
<dbReference type="InterPro" id="IPR001279">
    <property type="entry name" value="Metallo-B-lactamas"/>
</dbReference>
<dbReference type="EMBL" id="QUSM01000002">
    <property type="protein sequence ID" value="RGD75561.1"/>
    <property type="molecule type" value="Genomic_DNA"/>
</dbReference>
<dbReference type="Proteomes" id="UP000261212">
    <property type="component" value="Unassembled WGS sequence"/>
</dbReference>
<dbReference type="InterPro" id="IPR036866">
    <property type="entry name" value="RibonucZ/Hydroxyglut_hydro"/>
</dbReference>
<gene>
    <name evidence="3" type="ORF">DW687_04340</name>
</gene>
<protein>
    <submittedName>
        <fullName evidence="3">MBL fold metallo-hydrolase</fullName>
    </submittedName>
</protein>
<dbReference type="InterPro" id="IPR052159">
    <property type="entry name" value="Competence_DNA_uptake"/>
</dbReference>